<evidence type="ECO:0000313" key="7">
    <source>
        <dbReference type="EMBL" id="MDA0179094.1"/>
    </source>
</evidence>
<organism evidence="7 8">
    <name type="scientific">Solirubrobacter phytolaccae</name>
    <dbReference type="NCBI Taxonomy" id="1404360"/>
    <lineage>
        <taxon>Bacteria</taxon>
        <taxon>Bacillati</taxon>
        <taxon>Actinomycetota</taxon>
        <taxon>Thermoleophilia</taxon>
        <taxon>Solirubrobacterales</taxon>
        <taxon>Solirubrobacteraceae</taxon>
        <taxon>Solirubrobacter</taxon>
    </lineage>
</organism>
<comment type="caution">
    <text evidence="7">The sequence shown here is derived from an EMBL/GenBank/DDBJ whole genome shotgun (WGS) entry which is preliminary data.</text>
</comment>
<evidence type="ECO:0000256" key="2">
    <source>
        <dbReference type="ARBA" id="ARBA00022525"/>
    </source>
</evidence>
<evidence type="ECO:0000256" key="1">
    <source>
        <dbReference type="ARBA" id="ARBA00004613"/>
    </source>
</evidence>
<evidence type="ECO:0000256" key="3">
    <source>
        <dbReference type="ARBA" id="ARBA00022729"/>
    </source>
</evidence>
<evidence type="ECO:0000313" key="8">
    <source>
        <dbReference type="Proteomes" id="UP001147653"/>
    </source>
</evidence>
<reference evidence="7" key="1">
    <citation type="submission" date="2022-10" db="EMBL/GenBank/DDBJ databases">
        <title>The WGS of Solirubrobacter phytolaccae KCTC 29190.</title>
        <authorList>
            <person name="Jiang Z."/>
        </authorList>
    </citation>
    <scope>NUCLEOTIDE SEQUENCE</scope>
    <source>
        <strain evidence="7">KCTC 29190</strain>
    </source>
</reference>
<dbReference type="AlphaFoldDB" id="A0A9X3N6B2"/>
<dbReference type="Proteomes" id="UP001147653">
    <property type="component" value="Unassembled WGS sequence"/>
</dbReference>
<evidence type="ECO:0000256" key="5">
    <source>
        <dbReference type="SAM" id="MobiDB-lite"/>
    </source>
</evidence>
<dbReference type="RefSeq" id="WP_270023362.1">
    <property type="nucleotide sequence ID" value="NZ_JAPDDP010000003.1"/>
</dbReference>
<sequence length="214" mass="22960">MRILMAVVAVALALAPAADAATPIERWAKTNKLSGHWKTKDTDRDGVKNRREFALKTNPRKADSDRDKLRDGDEVTVGTDPRKPDTDGDGTRDGAENAGRIRAYDGETVTIDRFVGGRVTALVSESSQCLDEEAEEEAPADEEYVEVTEDATTGDPHWAEEEVEATEEEDPPVDLGGDDDYGAGSCTDPDLKPGTLVTSAVIADGVALDIDVKS</sequence>
<dbReference type="GO" id="GO:0005509">
    <property type="term" value="F:calcium ion binding"/>
    <property type="evidence" value="ECO:0007669"/>
    <property type="project" value="InterPro"/>
</dbReference>
<gene>
    <name evidence="7" type="ORF">OJ997_02210</name>
</gene>
<dbReference type="InterPro" id="IPR059100">
    <property type="entry name" value="TSP3_bac"/>
</dbReference>
<feature type="signal peptide" evidence="6">
    <location>
        <begin position="1"/>
        <end position="20"/>
    </location>
</feature>
<dbReference type="SUPFAM" id="SSF103647">
    <property type="entry name" value="TSP type-3 repeat"/>
    <property type="match status" value="1"/>
</dbReference>
<feature type="compositionally biased region" description="Acidic residues" evidence="5">
    <location>
        <begin position="161"/>
        <end position="181"/>
    </location>
</feature>
<feature type="compositionally biased region" description="Basic and acidic residues" evidence="5">
    <location>
        <begin position="38"/>
        <end position="73"/>
    </location>
</feature>
<dbReference type="InterPro" id="IPR028974">
    <property type="entry name" value="TSP_type-3_rpt"/>
</dbReference>
<keyword evidence="4" id="KW-0106">Calcium</keyword>
<proteinExistence type="predicted"/>
<keyword evidence="8" id="KW-1185">Reference proteome</keyword>
<feature type="chain" id="PRO_5040728898" evidence="6">
    <location>
        <begin position="21"/>
        <end position="214"/>
    </location>
</feature>
<dbReference type="Pfam" id="PF18884">
    <property type="entry name" value="TSP3_bac"/>
    <property type="match status" value="1"/>
</dbReference>
<keyword evidence="2" id="KW-0964">Secreted</keyword>
<evidence type="ECO:0000256" key="6">
    <source>
        <dbReference type="SAM" id="SignalP"/>
    </source>
</evidence>
<feature type="compositionally biased region" description="Acidic residues" evidence="5">
    <location>
        <begin position="130"/>
        <end position="149"/>
    </location>
</feature>
<name>A0A9X3N6B2_9ACTN</name>
<comment type="subcellular location">
    <subcellularLocation>
        <location evidence="1">Secreted</location>
    </subcellularLocation>
</comment>
<accession>A0A9X3N6B2</accession>
<dbReference type="EMBL" id="JAPDDP010000003">
    <property type="protein sequence ID" value="MDA0179094.1"/>
    <property type="molecule type" value="Genomic_DNA"/>
</dbReference>
<feature type="compositionally biased region" description="Basic and acidic residues" evidence="5">
    <location>
        <begin position="80"/>
        <end position="95"/>
    </location>
</feature>
<feature type="region of interest" description="Disordered" evidence="5">
    <location>
        <begin position="126"/>
        <end position="192"/>
    </location>
</feature>
<evidence type="ECO:0000256" key="4">
    <source>
        <dbReference type="ARBA" id="ARBA00022837"/>
    </source>
</evidence>
<keyword evidence="3 6" id="KW-0732">Signal</keyword>
<protein>
    <submittedName>
        <fullName evidence="7">Uncharacterized protein</fullName>
    </submittedName>
</protein>
<feature type="region of interest" description="Disordered" evidence="5">
    <location>
        <begin position="35"/>
        <end position="98"/>
    </location>
</feature>